<evidence type="ECO:0000313" key="2">
    <source>
        <dbReference type="EMBL" id="PHJ22002.1"/>
    </source>
</evidence>
<sequence length="26" mass="2795">PLIREGGDDERAGGECFPPDHAVVEE</sequence>
<dbReference type="EMBL" id="MIGC01001894">
    <property type="protein sequence ID" value="PHJ22002.1"/>
    <property type="molecule type" value="Genomic_DNA"/>
</dbReference>
<organism evidence="2 3">
    <name type="scientific">Cystoisospora suis</name>
    <dbReference type="NCBI Taxonomy" id="483139"/>
    <lineage>
        <taxon>Eukaryota</taxon>
        <taxon>Sar</taxon>
        <taxon>Alveolata</taxon>
        <taxon>Apicomplexa</taxon>
        <taxon>Conoidasida</taxon>
        <taxon>Coccidia</taxon>
        <taxon>Eucoccidiorida</taxon>
        <taxon>Eimeriorina</taxon>
        <taxon>Sarcocystidae</taxon>
        <taxon>Cystoisospora</taxon>
    </lineage>
</organism>
<dbReference type="AlphaFoldDB" id="A0A2C6L271"/>
<dbReference type="VEuPathDB" id="ToxoDB:CSUI_004150"/>
<evidence type="ECO:0000313" key="3">
    <source>
        <dbReference type="Proteomes" id="UP000221165"/>
    </source>
</evidence>
<reference evidence="2 3" key="1">
    <citation type="journal article" date="2017" name="Int. J. Parasitol.">
        <title>The genome of the protozoan parasite Cystoisospora suis and a reverse vaccinology approach to identify vaccine candidates.</title>
        <authorList>
            <person name="Palmieri N."/>
            <person name="Shrestha A."/>
            <person name="Ruttkowski B."/>
            <person name="Beck T."/>
            <person name="Vogl C."/>
            <person name="Tomley F."/>
            <person name="Blake D.P."/>
            <person name="Joachim A."/>
        </authorList>
    </citation>
    <scope>NUCLEOTIDE SEQUENCE [LARGE SCALE GENOMIC DNA]</scope>
    <source>
        <strain evidence="2 3">Wien I</strain>
    </source>
</reference>
<proteinExistence type="predicted"/>
<accession>A0A2C6L271</accession>
<gene>
    <name evidence="2" type="ORF">CSUI_004150</name>
</gene>
<name>A0A2C6L271_9APIC</name>
<feature type="region of interest" description="Disordered" evidence="1">
    <location>
        <begin position="1"/>
        <end position="26"/>
    </location>
</feature>
<feature type="compositionally biased region" description="Basic and acidic residues" evidence="1">
    <location>
        <begin position="1"/>
        <end position="13"/>
    </location>
</feature>
<feature type="non-terminal residue" evidence="2">
    <location>
        <position position="1"/>
    </location>
</feature>
<evidence type="ECO:0000256" key="1">
    <source>
        <dbReference type="SAM" id="MobiDB-lite"/>
    </source>
</evidence>
<protein>
    <submittedName>
        <fullName evidence="2">Uncharacterized protein</fullName>
    </submittedName>
</protein>
<keyword evidence="3" id="KW-1185">Reference proteome</keyword>
<dbReference type="Proteomes" id="UP000221165">
    <property type="component" value="Unassembled WGS sequence"/>
</dbReference>
<comment type="caution">
    <text evidence="2">The sequence shown here is derived from an EMBL/GenBank/DDBJ whole genome shotgun (WGS) entry which is preliminary data.</text>
</comment>